<keyword evidence="1" id="KW-0812">Transmembrane</keyword>
<keyword evidence="1" id="KW-0472">Membrane</keyword>
<dbReference type="CDD" id="cd04186">
    <property type="entry name" value="GT_2_like_c"/>
    <property type="match status" value="1"/>
</dbReference>
<dbReference type="Gene3D" id="3.90.550.10">
    <property type="entry name" value="Spore Coat Polysaccharide Biosynthesis Protein SpsA, Chain A"/>
    <property type="match status" value="1"/>
</dbReference>
<accession>A0A1F6APW1</accession>
<keyword evidence="1" id="KW-1133">Transmembrane helix</keyword>
<dbReference type="Proteomes" id="UP000176609">
    <property type="component" value="Unassembled WGS sequence"/>
</dbReference>
<dbReference type="InterPro" id="IPR001173">
    <property type="entry name" value="Glyco_trans_2-like"/>
</dbReference>
<dbReference type="Pfam" id="PF00535">
    <property type="entry name" value="Glycos_transf_2"/>
    <property type="match status" value="1"/>
</dbReference>
<dbReference type="AlphaFoldDB" id="A0A1F6APW1"/>
<proteinExistence type="predicted"/>
<dbReference type="SUPFAM" id="SSF53448">
    <property type="entry name" value="Nucleotide-diphospho-sugar transferases"/>
    <property type="match status" value="1"/>
</dbReference>
<dbReference type="PANTHER" id="PTHR43179">
    <property type="entry name" value="RHAMNOSYLTRANSFERASE WBBL"/>
    <property type="match status" value="1"/>
</dbReference>
<evidence type="ECO:0000256" key="1">
    <source>
        <dbReference type="SAM" id="Phobius"/>
    </source>
</evidence>
<evidence type="ECO:0000313" key="3">
    <source>
        <dbReference type="EMBL" id="OGG26739.1"/>
    </source>
</evidence>
<dbReference type="EMBL" id="MFJR01000007">
    <property type="protein sequence ID" value="OGG26739.1"/>
    <property type="molecule type" value="Genomic_DNA"/>
</dbReference>
<gene>
    <name evidence="3" type="ORF">A2960_01030</name>
</gene>
<name>A0A1F6APW1_9BACT</name>
<feature type="domain" description="Glycosyltransferase 2-like" evidence="2">
    <location>
        <begin position="4"/>
        <end position="135"/>
    </location>
</feature>
<dbReference type="PANTHER" id="PTHR43179:SF7">
    <property type="entry name" value="RHAMNOSYLTRANSFERASE WBBL"/>
    <property type="match status" value="1"/>
</dbReference>
<evidence type="ECO:0000313" key="4">
    <source>
        <dbReference type="Proteomes" id="UP000176609"/>
    </source>
</evidence>
<evidence type="ECO:0000259" key="2">
    <source>
        <dbReference type="Pfam" id="PF00535"/>
    </source>
</evidence>
<reference evidence="3 4" key="1">
    <citation type="journal article" date="2016" name="Nat. Commun.">
        <title>Thousands of microbial genomes shed light on interconnected biogeochemical processes in an aquifer system.</title>
        <authorList>
            <person name="Anantharaman K."/>
            <person name="Brown C.T."/>
            <person name="Hug L.A."/>
            <person name="Sharon I."/>
            <person name="Castelle C.J."/>
            <person name="Probst A.J."/>
            <person name="Thomas B.C."/>
            <person name="Singh A."/>
            <person name="Wilkins M.J."/>
            <person name="Karaoz U."/>
            <person name="Brodie E.L."/>
            <person name="Williams K.H."/>
            <person name="Hubbard S.S."/>
            <person name="Banfield J.F."/>
        </authorList>
    </citation>
    <scope>NUCLEOTIDE SEQUENCE [LARGE SCALE GENOMIC DNA]</scope>
</reference>
<feature type="transmembrane region" description="Helical" evidence="1">
    <location>
        <begin position="264"/>
        <end position="285"/>
    </location>
</feature>
<protein>
    <recommendedName>
        <fullName evidence="2">Glycosyltransferase 2-like domain-containing protein</fullName>
    </recommendedName>
</protein>
<organism evidence="3 4">
    <name type="scientific">Candidatus Gottesmanbacteria bacterium RIFCSPLOWO2_01_FULL_39_12b</name>
    <dbReference type="NCBI Taxonomy" id="1798388"/>
    <lineage>
        <taxon>Bacteria</taxon>
        <taxon>Candidatus Gottesmaniibacteriota</taxon>
    </lineage>
</organism>
<comment type="caution">
    <text evidence="3">The sequence shown here is derived from an EMBL/GenBank/DDBJ whole genome shotgun (WGS) entry which is preliminary data.</text>
</comment>
<dbReference type="InterPro" id="IPR029044">
    <property type="entry name" value="Nucleotide-diphossugar_trans"/>
</dbReference>
<sequence>MKLSIIIVNFNTSDLLRNCVNRVYKSLNFGKIEKDSEVIVVDNASTDASVEMVEKKFPKVILIKNEQNLGFSKANNQGIRKASGKYILLLNSDTEVDKEALIKLVDHAEKETSFGAMGAKILNFDKSIQYSLGFAPTLPRVFYWMTFIDNIPNLTKFLKPYHIENSKFYTQKREVDWVSGVCILVPRKIIAKIGKLDENIFMYGEEVEWCYRIKNGGLRVIYNPEVVIYHHKGSSGGGKDAGIIEEFGSLIYFYSKYRSLPHLIILKILLIFGALLRTILFGIIVRNLEKASIYVKAVQMVR</sequence>